<name>A0A250L9G1_9BURK</name>
<dbReference type="InterPro" id="IPR029044">
    <property type="entry name" value="Nucleotide-diphossugar_trans"/>
</dbReference>
<accession>A0A250L9G1</accession>
<dbReference type="Gene3D" id="3.90.550.10">
    <property type="entry name" value="Spore Coat Polysaccharide Biosynthesis Protein SpsA, Chain A"/>
    <property type="match status" value="1"/>
</dbReference>
<dbReference type="SUPFAM" id="SSF53448">
    <property type="entry name" value="Nucleotide-diphospho-sugar transferases"/>
    <property type="match status" value="1"/>
</dbReference>
<sequence length="115" mass="13899">MRRDVFRAVGGFDEDNLPVAFNDVDLCLRVREAGYRVLWTPYAVLHHYESYSRGDDQMSPEKRARFNREKNFMLSRWKTDLLNDPYYNQNLTLDREDFTIADFPRLYEPWRARVV</sequence>
<organism evidence="1">
    <name type="scientific">Burkholderia contaminans</name>
    <dbReference type="NCBI Taxonomy" id="488447"/>
    <lineage>
        <taxon>Bacteria</taxon>
        <taxon>Pseudomonadati</taxon>
        <taxon>Pseudomonadota</taxon>
        <taxon>Betaproteobacteria</taxon>
        <taxon>Burkholderiales</taxon>
        <taxon>Burkholderiaceae</taxon>
        <taxon>Burkholderia</taxon>
        <taxon>Burkholderia cepacia complex</taxon>
    </lineage>
</organism>
<evidence type="ECO:0008006" key="2">
    <source>
        <dbReference type="Google" id="ProtNLM"/>
    </source>
</evidence>
<reference evidence="1" key="1">
    <citation type="journal article" date="2016" name="Biosci. Biotechnol. Biochem.">
        <title>Bioconversion of AHX to AOH by resting cells of Burkholderia contaminans CH-1.</title>
        <authorList>
            <person name="Choi J.H."/>
            <person name="Kikuchi A."/>
            <person name="Pumkaeo P."/>
            <person name="Hirai H."/>
            <person name="Tokuyama S."/>
            <person name="Kawagishi H."/>
        </authorList>
    </citation>
    <scope>NUCLEOTIDE SEQUENCE</scope>
    <source>
        <strain evidence="1">CH-1</strain>
    </source>
</reference>
<proteinExistence type="predicted"/>
<evidence type="ECO:0000313" key="1">
    <source>
        <dbReference type="EMBL" id="BBA41216.1"/>
    </source>
</evidence>
<dbReference type="PANTHER" id="PTHR43179">
    <property type="entry name" value="RHAMNOSYLTRANSFERASE WBBL"/>
    <property type="match status" value="1"/>
</dbReference>
<gene>
    <name evidence="1" type="ORF">BCCH1_36650</name>
</gene>
<dbReference type="AlphaFoldDB" id="A0A250L9G1"/>
<dbReference type="EMBL" id="AP018358">
    <property type="protein sequence ID" value="BBA41216.1"/>
    <property type="molecule type" value="Genomic_DNA"/>
</dbReference>
<dbReference type="PANTHER" id="PTHR43179:SF7">
    <property type="entry name" value="RHAMNOSYLTRANSFERASE WBBL"/>
    <property type="match status" value="1"/>
</dbReference>
<reference evidence="1" key="2">
    <citation type="journal article" date="2017" name="Genome Announc.">
        <title>High-Quality Draft Genome Sequence of Burkholderia contaminans CH-1, a Gram-Negative Bacterium That Metabolizes 2-Azahypoxanthine, a Plant Growth-Regulating Compound.</title>
        <authorList>
            <person name="Choi J.-H."/>
            <person name="Sugiura H."/>
            <person name="Moriuchi R."/>
            <person name="Kawagishi H."/>
            <person name="Dohra H."/>
        </authorList>
    </citation>
    <scope>NUCLEOTIDE SEQUENCE</scope>
    <source>
        <strain evidence="1">CH-1</strain>
    </source>
</reference>
<protein>
    <recommendedName>
        <fullName evidence="2">Glycosyl transferase</fullName>
    </recommendedName>
</protein>